<proteinExistence type="predicted"/>
<reference evidence="1" key="2">
    <citation type="journal article" date="2022" name="New Phytol.">
        <title>Evolutionary transition to the ectomycorrhizal habit in the genomes of a hyperdiverse lineage of mushroom-forming fungi.</title>
        <authorList>
            <person name="Looney B."/>
            <person name="Miyauchi S."/>
            <person name="Morin E."/>
            <person name="Drula E."/>
            <person name="Courty P.E."/>
            <person name="Kohler A."/>
            <person name="Kuo A."/>
            <person name="LaButti K."/>
            <person name="Pangilinan J."/>
            <person name="Lipzen A."/>
            <person name="Riley R."/>
            <person name="Andreopoulos W."/>
            <person name="He G."/>
            <person name="Johnson J."/>
            <person name="Nolan M."/>
            <person name="Tritt A."/>
            <person name="Barry K.W."/>
            <person name="Grigoriev I.V."/>
            <person name="Nagy L.G."/>
            <person name="Hibbett D."/>
            <person name="Henrissat B."/>
            <person name="Matheny P.B."/>
            <person name="Labbe J."/>
            <person name="Martin F.M."/>
        </authorList>
    </citation>
    <scope>NUCLEOTIDE SEQUENCE</scope>
    <source>
        <strain evidence="1">FP105234-sp</strain>
    </source>
</reference>
<sequence>MPRLPLYLYPISRTALQFLHPCTPCSISDRRSSLMPAIPWDVQLVCVEWVYRSTQHSTVDYATLRACALVCRAWTSIAQRLLFRRVPCGNITTHSPTSHAVPRLLQTLRSNPSLAEHIHSASLLLWLDAGTAAEDDAFLTLLELCPNVKGLFIGYYSKEWSLVVENRLRAITLQPLFLSIKVVGKHAHAHRIMQIWPSVYALEVHTWEVTSWAPTPTDESTPPFSLKGVRSLTITSNNRERILAPENDLSAVCEVELRSPNWADGRLIASGLLLQLHTLIISGGLPPPEILDQLTLLDSLVFSQLPTHDVWLPKNLRHVGFHCQKTEPPKSAGPMSRALHLLQHLQLVTVTRHSPPAVLKTLGEVCCDRGVEFLIYEEPDCFWRSRDVDWI</sequence>
<comment type="caution">
    <text evidence="1">The sequence shown here is derived from an EMBL/GenBank/DDBJ whole genome shotgun (WGS) entry which is preliminary data.</text>
</comment>
<dbReference type="Proteomes" id="UP000814033">
    <property type="component" value="Unassembled WGS sequence"/>
</dbReference>
<protein>
    <submittedName>
        <fullName evidence="1">Uncharacterized protein</fullName>
    </submittedName>
</protein>
<organism evidence="1 2">
    <name type="scientific">Auriscalpium vulgare</name>
    <dbReference type="NCBI Taxonomy" id="40419"/>
    <lineage>
        <taxon>Eukaryota</taxon>
        <taxon>Fungi</taxon>
        <taxon>Dikarya</taxon>
        <taxon>Basidiomycota</taxon>
        <taxon>Agaricomycotina</taxon>
        <taxon>Agaricomycetes</taxon>
        <taxon>Russulales</taxon>
        <taxon>Auriscalpiaceae</taxon>
        <taxon>Auriscalpium</taxon>
    </lineage>
</organism>
<keyword evidence="2" id="KW-1185">Reference proteome</keyword>
<name>A0ACB8RDV1_9AGAM</name>
<accession>A0ACB8RDV1</accession>
<evidence type="ECO:0000313" key="1">
    <source>
        <dbReference type="EMBL" id="KAI0042072.1"/>
    </source>
</evidence>
<gene>
    <name evidence="1" type="ORF">FA95DRAFT_616206</name>
</gene>
<evidence type="ECO:0000313" key="2">
    <source>
        <dbReference type="Proteomes" id="UP000814033"/>
    </source>
</evidence>
<reference evidence="1" key="1">
    <citation type="submission" date="2021-02" db="EMBL/GenBank/DDBJ databases">
        <authorList>
            <consortium name="DOE Joint Genome Institute"/>
            <person name="Ahrendt S."/>
            <person name="Looney B.P."/>
            <person name="Miyauchi S."/>
            <person name="Morin E."/>
            <person name="Drula E."/>
            <person name="Courty P.E."/>
            <person name="Chicoki N."/>
            <person name="Fauchery L."/>
            <person name="Kohler A."/>
            <person name="Kuo A."/>
            <person name="Labutti K."/>
            <person name="Pangilinan J."/>
            <person name="Lipzen A."/>
            <person name="Riley R."/>
            <person name="Andreopoulos W."/>
            <person name="He G."/>
            <person name="Johnson J."/>
            <person name="Barry K.W."/>
            <person name="Grigoriev I.V."/>
            <person name="Nagy L."/>
            <person name="Hibbett D."/>
            <person name="Henrissat B."/>
            <person name="Matheny P.B."/>
            <person name="Labbe J."/>
            <person name="Martin F."/>
        </authorList>
    </citation>
    <scope>NUCLEOTIDE SEQUENCE</scope>
    <source>
        <strain evidence="1">FP105234-sp</strain>
    </source>
</reference>
<dbReference type="EMBL" id="MU276085">
    <property type="protein sequence ID" value="KAI0042072.1"/>
    <property type="molecule type" value="Genomic_DNA"/>
</dbReference>